<name>A0A086KHG8_TOXGO</name>
<reference evidence="1 2" key="1">
    <citation type="submission" date="2014-02" db="EMBL/GenBank/DDBJ databases">
        <authorList>
            <person name="Sibley D."/>
            <person name="Venepally P."/>
            <person name="Karamycheva S."/>
            <person name="Hadjithomas M."/>
            <person name="Khan A."/>
            <person name="Brunk B."/>
            <person name="Roos D."/>
            <person name="Caler E."/>
            <person name="Lorenzi H."/>
        </authorList>
    </citation>
    <scope>NUCLEOTIDE SEQUENCE [LARGE SCALE GENOMIC DNA]</scope>
    <source>
        <strain evidence="1 2">GAB2-2007-GAL-DOM2</strain>
    </source>
</reference>
<dbReference type="Proteomes" id="UP000028837">
    <property type="component" value="Unassembled WGS sequence"/>
</dbReference>
<comment type="caution">
    <text evidence="1">The sequence shown here is derived from an EMBL/GenBank/DDBJ whole genome shotgun (WGS) entry which is preliminary data.</text>
</comment>
<proteinExistence type="predicted"/>
<protein>
    <submittedName>
        <fullName evidence="1">Uncharacterized protein</fullName>
    </submittedName>
</protein>
<dbReference type="AlphaFoldDB" id="A0A086KHG8"/>
<gene>
    <name evidence="1" type="ORF">TGDOM2_269775</name>
</gene>
<accession>A0A086KHG8</accession>
<sequence>MITRLLSANSSPKVTHFRGVLSANVLSRLSIKTVGRDNIMFSGWKSLFQSHFIHFRGVQPRYNEGTTATKSQLRASVLPQSHPDRHVLALLFPTKQSAEMFHVAENGSRTNSSSFVHRWAALRHLQNIAQMLLPSRLVKTNKRNDCVVLSLSADHALSDDWLLRCTYTPAYSSGTRRTRPALL</sequence>
<organism evidence="1 2">
    <name type="scientific">Toxoplasma gondii GAB2-2007-GAL-DOM2</name>
    <dbReference type="NCBI Taxonomy" id="1130820"/>
    <lineage>
        <taxon>Eukaryota</taxon>
        <taxon>Sar</taxon>
        <taxon>Alveolata</taxon>
        <taxon>Apicomplexa</taxon>
        <taxon>Conoidasida</taxon>
        <taxon>Coccidia</taxon>
        <taxon>Eucoccidiorida</taxon>
        <taxon>Eimeriorina</taxon>
        <taxon>Sarcocystidae</taxon>
        <taxon>Toxoplasma</taxon>
    </lineage>
</organism>
<evidence type="ECO:0000313" key="2">
    <source>
        <dbReference type="Proteomes" id="UP000028837"/>
    </source>
</evidence>
<dbReference type="VEuPathDB" id="ToxoDB:TGDOM2_269775"/>
<evidence type="ECO:0000313" key="1">
    <source>
        <dbReference type="EMBL" id="KFG43836.1"/>
    </source>
</evidence>
<dbReference type="EMBL" id="AHZU02000477">
    <property type="protein sequence ID" value="KFG43836.1"/>
    <property type="molecule type" value="Genomic_DNA"/>
</dbReference>